<reference evidence="2 3" key="1">
    <citation type="submission" date="2016-10" db="EMBL/GenBank/DDBJ databases">
        <authorList>
            <person name="de Groot N.N."/>
        </authorList>
    </citation>
    <scope>NUCLEOTIDE SEQUENCE [LARGE SCALE GENOMIC DNA]</scope>
    <source>
        <strain evidence="2 3">DSM 15283</strain>
    </source>
</reference>
<dbReference type="PANTHER" id="PTHR42941:SF1">
    <property type="entry name" value="SLL1037 PROTEIN"/>
    <property type="match status" value="1"/>
</dbReference>
<dbReference type="PANTHER" id="PTHR42941">
    <property type="entry name" value="SLL1037 PROTEIN"/>
    <property type="match status" value="1"/>
</dbReference>
<dbReference type="SUPFAM" id="SSF53850">
    <property type="entry name" value="Periplasmic binding protein-like II"/>
    <property type="match status" value="1"/>
</dbReference>
<accession>A0A1I4LJH7</accession>
<gene>
    <name evidence="2" type="ORF">SAMN04488042_102113</name>
</gene>
<keyword evidence="1" id="KW-0472">Membrane</keyword>
<keyword evidence="1" id="KW-1133">Transmembrane helix</keyword>
<dbReference type="RefSeq" id="WP_093092878.1">
    <property type="nucleotide sequence ID" value="NZ_FOTQ01000002.1"/>
</dbReference>
<sequence length="423" mass="46844">MRLWIAVLLITAILVPAVILIVLLPPNTLTFAAGPKGGAYAQVAERYRDILARDGIELEILYTNGSVDNAALLSGREADVALLQGGVEIEENAAEAIAGVFYEPMLFLVQTKRNIPKNPALWRGMRITSGQIGSGTHVAFQDFQAAAGIASDSNANAYLSYDAALEALQTGEVDMAVFVTTIDAPYLARAYAADDIAFLSIDYVETISRRLEYATVATIPSGAISLLPVVPRAAQQVLALEARLIMTPNLHPALINRLTMAAKELHSARDIITGRNTFPSVEGTGMTVNTVARQLIQEGPSTWHQWLPYWMAAQLNRLLLLTLPILLILVPLLRVFPAIYAYFMGWRVWQHYPNIRQIEDELTLKQDADTLQTMDQQLEAMDSRIASLRLPAAYRPAAYHARMHIDLVRKRIEDKYAREHTET</sequence>
<protein>
    <submittedName>
        <fullName evidence="2">TRAP-type uncharacterized transport system, substrate-binding protein</fullName>
    </submittedName>
</protein>
<dbReference type="STRING" id="254406.SAMN04488042_102113"/>
<proteinExistence type="predicted"/>
<dbReference type="InterPro" id="IPR011852">
    <property type="entry name" value="TRAP_TAXI"/>
</dbReference>
<feature type="transmembrane region" description="Helical" evidence="1">
    <location>
        <begin position="318"/>
        <end position="343"/>
    </location>
</feature>
<dbReference type="Pfam" id="PF16868">
    <property type="entry name" value="NMT1_3"/>
    <property type="match status" value="1"/>
</dbReference>
<evidence type="ECO:0000256" key="1">
    <source>
        <dbReference type="SAM" id="Phobius"/>
    </source>
</evidence>
<keyword evidence="3" id="KW-1185">Reference proteome</keyword>
<name>A0A1I4LJH7_9RHOB</name>
<dbReference type="Proteomes" id="UP000199144">
    <property type="component" value="Unassembled WGS sequence"/>
</dbReference>
<dbReference type="AlphaFoldDB" id="A0A1I4LJH7"/>
<dbReference type="OrthoDB" id="237270at2"/>
<organism evidence="2 3">
    <name type="scientific">Shimia aestuarii</name>
    <dbReference type="NCBI Taxonomy" id="254406"/>
    <lineage>
        <taxon>Bacteria</taxon>
        <taxon>Pseudomonadati</taxon>
        <taxon>Pseudomonadota</taxon>
        <taxon>Alphaproteobacteria</taxon>
        <taxon>Rhodobacterales</taxon>
        <taxon>Roseobacteraceae</taxon>
    </lineage>
</organism>
<dbReference type="Gene3D" id="3.40.190.10">
    <property type="entry name" value="Periplasmic binding protein-like II"/>
    <property type="match status" value="2"/>
</dbReference>
<keyword evidence="1" id="KW-0812">Transmembrane</keyword>
<evidence type="ECO:0000313" key="3">
    <source>
        <dbReference type="Proteomes" id="UP000199144"/>
    </source>
</evidence>
<evidence type="ECO:0000313" key="2">
    <source>
        <dbReference type="EMBL" id="SFL90996.1"/>
    </source>
</evidence>
<dbReference type="EMBL" id="FOTQ01000002">
    <property type="protein sequence ID" value="SFL90996.1"/>
    <property type="molecule type" value="Genomic_DNA"/>
</dbReference>